<feature type="compositionally biased region" description="Acidic residues" evidence="1">
    <location>
        <begin position="500"/>
        <end position="513"/>
    </location>
</feature>
<dbReference type="RefSeq" id="WP_113658187.1">
    <property type="nucleotide sequence ID" value="NZ_KZ845665.1"/>
</dbReference>
<organism evidence="3 4">
    <name type="scientific">Thermoflavimicrobium daqui</name>
    <dbReference type="NCBI Taxonomy" id="2137476"/>
    <lineage>
        <taxon>Bacteria</taxon>
        <taxon>Bacillati</taxon>
        <taxon>Bacillota</taxon>
        <taxon>Bacilli</taxon>
        <taxon>Bacillales</taxon>
        <taxon>Thermoactinomycetaceae</taxon>
        <taxon>Thermoflavimicrobium</taxon>
    </lineage>
</organism>
<evidence type="ECO:0000313" key="3">
    <source>
        <dbReference type="EMBL" id="RAL25574.1"/>
    </source>
</evidence>
<dbReference type="OrthoDB" id="2985446at2"/>
<dbReference type="SUPFAM" id="SSF53300">
    <property type="entry name" value="vWA-like"/>
    <property type="match status" value="1"/>
</dbReference>
<dbReference type="Proteomes" id="UP000251213">
    <property type="component" value="Unassembled WGS sequence"/>
</dbReference>
<dbReference type="AlphaFoldDB" id="A0A364K5J7"/>
<dbReference type="SMART" id="SM00327">
    <property type="entry name" value="VWA"/>
    <property type="match status" value="1"/>
</dbReference>
<evidence type="ECO:0000256" key="1">
    <source>
        <dbReference type="SAM" id="MobiDB-lite"/>
    </source>
</evidence>
<dbReference type="PROSITE" id="PS50234">
    <property type="entry name" value="VWFA"/>
    <property type="match status" value="1"/>
</dbReference>
<reference evidence="3 4" key="2">
    <citation type="submission" date="2018-06" db="EMBL/GenBank/DDBJ databases">
        <authorList>
            <person name="Zhirakovskaya E."/>
        </authorList>
    </citation>
    <scope>NUCLEOTIDE SEQUENCE [LARGE SCALE GENOMIC DNA]</scope>
    <source>
        <strain evidence="3 4">FBKL4.011</strain>
    </source>
</reference>
<gene>
    <name evidence="3" type="ORF">DL897_05700</name>
</gene>
<sequence>MKKSRCLGEKSVERQVIMKYKFRVTLLAFTVGVFPLLSGCSTVIEKIQQTTGNNVEKVETKLNGQEHKKPVKTGVEKNLLPPAPATDLANILKDDGKGRYAGNLFNHVKVSEALDQMPKGMSEEQIYAYLLGLVGENYKGDNTFFKQMEPNYRSQLDGLKSRINKSSSKDKATNVLVMLNASNSMQADMDGKSKLTASKLALTQFAASLPKNTQLSVSVFGQGNMNSLANTSNCQEPKTIYPKQSFDAKKFSSAWNQVTTFSRQSPLTQAIRSIYGETREGASNTDQTVLLITDQSDSCGGNLTHEAEEVRLSNEIGNFHIIGLKVNRQDEAELRKVANTAGGSYQRAADSTDLRRVFYNFQKEISKKNEPWQLQGLQKITQSYRTDSLLLSTHYESVLGKLKKENERLNKANEYIKDLQKINIKEWEKVDQWIQNRYQQVEDYMDNQNKTASGKLEKDYETNLEQLEQDWEKDGKSKEEFEKHKQEVLKEQPPIKNSDGDDSQTEPTEDPTENDTAQETQSE</sequence>
<dbReference type="Gene3D" id="3.40.50.410">
    <property type="entry name" value="von Willebrand factor, type A domain"/>
    <property type="match status" value="1"/>
</dbReference>
<proteinExistence type="predicted"/>
<reference evidence="3 4" key="1">
    <citation type="submission" date="2018-06" db="EMBL/GenBank/DDBJ databases">
        <title>Thermoflavimicrobium daqus sp. nov., a thermophilic microbe isolated from Moutai-flavour Daqu.</title>
        <authorList>
            <person name="Wang X."/>
            <person name="Zhou H."/>
        </authorList>
    </citation>
    <scope>NUCLEOTIDE SEQUENCE [LARGE SCALE GENOMIC DNA]</scope>
    <source>
        <strain evidence="3 4">FBKL4.011</strain>
    </source>
</reference>
<dbReference type="InterPro" id="IPR036465">
    <property type="entry name" value="vWFA_dom_sf"/>
</dbReference>
<protein>
    <recommendedName>
        <fullName evidence="2">VWFA domain-containing protein</fullName>
    </recommendedName>
</protein>
<feature type="domain" description="VWFA" evidence="2">
    <location>
        <begin position="174"/>
        <end position="365"/>
    </location>
</feature>
<feature type="region of interest" description="Disordered" evidence="1">
    <location>
        <begin position="467"/>
        <end position="523"/>
    </location>
</feature>
<comment type="caution">
    <text evidence="3">The sequence shown here is derived from an EMBL/GenBank/DDBJ whole genome shotgun (WGS) entry which is preliminary data.</text>
</comment>
<evidence type="ECO:0000313" key="4">
    <source>
        <dbReference type="Proteomes" id="UP000251213"/>
    </source>
</evidence>
<accession>A0A364K5J7</accession>
<dbReference type="EMBL" id="QJKK01000003">
    <property type="protein sequence ID" value="RAL25574.1"/>
    <property type="molecule type" value="Genomic_DNA"/>
</dbReference>
<evidence type="ECO:0000259" key="2">
    <source>
        <dbReference type="PROSITE" id="PS50234"/>
    </source>
</evidence>
<name>A0A364K5J7_9BACL</name>
<feature type="compositionally biased region" description="Basic and acidic residues" evidence="1">
    <location>
        <begin position="470"/>
        <end position="490"/>
    </location>
</feature>
<keyword evidence="4" id="KW-1185">Reference proteome</keyword>
<dbReference type="InterPro" id="IPR002035">
    <property type="entry name" value="VWF_A"/>
</dbReference>